<dbReference type="CDD" id="cd06223">
    <property type="entry name" value="PRTases_typeI"/>
    <property type="match status" value="1"/>
</dbReference>
<reference evidence="3" key="1">
    <citation type="submission" date="2018-02" db="EMBL/GenBank/DDBJ databases">
        <authorList>
            <person name="Vasarhelyi B.M."/>
            <person name="Deshmukh S."/>
            <person name="Balint B."/>
            <person name="Kukolya J."/>
        </authorList>
    </citation>
    <scope>NUCLEOTIDE SEQUENCE</scope>
    <source>
        <strain evidence="3">KB22</strain>
    </source>
</reference>
<feature type="domain" description="Phosphoribosyltransferase" evidence="2">
    <location>
        <begin position="136"/>
        <end position="228"/>
    </location>
</feature>
<dbReference type="InterPro" id="IPR051910">
    <property type="entry name" value="ComF/GntX_DNA_util-trans"/>
</dbReference>
<dbReference type="EMBL" id="PRDK01000003">
    <property type="protein sequence ID" value="MBE8713056.1"/>
    <property type="molecule type" value="Genomic_DNA"/>
</dbReference>
<evidence type="ECO:0000313" key="3">
    <source>
        <dbReference type="EMBL" id="MBE8713056.1"/>
    </source>
</evidence>
<gene>
    <name evidence="3" type="ORF">C4F49_05135</name>
</gene>
<sequence>MGLLRYWYDFLFILFPKTCGACENVLIHQEEYICTTCSYHLPFTDFHQFPTNPSAKKFWGKIEFEQAVSMFYLTKSSLVETLIHNIKYNNRPELAYFLGQKYGRILKKSDFSDGIDLIVPIPLHSKKLKIRGYNQSLHFANGLAESMEIPCDDSLLKRKINTVSQTRKDRLERFENVELIFECNLSSKITAKHILLVDDVLTTGATLCSAASCLMEAMKCKISFATIAKA</sequence>
<dbReference type="InterPro" id="IPR029057">
    <property type="entry name" value="PRTase-like"/>
</dbReference>
<dbReference type="PANTHER" id="PTHR47505">
    <property type="entry name" value="DNA UTILIZATION PROTEIN YHGH"/>
    <property type="match status" value="1"/>
</dbReference>
<protein>
    <submittedName>
        <fullName evidence="3">ComF family protein</fullName>
    </submittedName>
</protein>
<comment type="caution">
    <text evidence="3">The sequence shown here is derived from an EMBL/GenBank/DDBJ whole genome shotgun (WGS) entry which is preliminary data.</text>
</comment>
<dbReference type="Pfam" id="PF00156">
    <property type="entry name" value="Pribosyltran"/>
    <property type="match status" value="1"/>
</dbReference>
<dbReference type="Proteomes" id="UP000616201">
    <property type="component" value="Unassembled WGS sequence"/>
</dbReference>
<dbReference type="RefSeq" id="WP_196935678.1">
    <property type="nucleotide sequence ID" value="NZ_MU158698.1"/>
</dbReference>
<accession>A0A928UTI3</accession>
<evidence type="ECO:0000256" key="1">
    <source>
        <dbReference type="ARBA" id="ARBA00008007"/>
    </source>
</evidence>
<keyword evidence="4" id="KW-1185">Reference proteome</keyword>
<organism evidence="3 4">
    <name type="scientific">Sphingobacterium hungaricum</name>
    <dbReference type="NCBI Taxonomy" id="2082723"/>
    <lineage>
        <taxon>Bacteria</taxon>
        <taxon>Pseudomonadati</taxon>
        <taxon>Bacteroidota</taxon>
        <taxon>Sphingobacteriia</taxon>
        <taxon>Sphingobacteriales</taxon>
        <taxon>Sphingobacteriaceae</taxon>
        <taxon>Sphingobacterium</taxon>
    </lineage>
</organism>
<dbReference type="PANTHER" id="PTHR47505:SF1">
    <property type="entry name" value="DNA UTILIZATION PROTEIN YHGH"/>
    <property type="match status" value="1"/>
</dbReference>
<evidence type="ECO:0000313" key="4">
    <source>
        <dbReference type="Proteomes" id="UP000616201"/>
    </source>
</evidence>
<comment type="similarity">
    <text evidence="1">Belongs to the ComF/GntX family.</text>
</comment>
<name>A0A928UTI3_9SPHI</name>
<dbReference type="SUPFAM" id="SSF53271">
    <property type="entry name" value="PRTase-like"/>
    <property type="match status" value="1"/>
</dbReference>
<evidence type="ECO:0000259" key="2">
    <source>
        <dbReference type="Pfam" id="PF00156"/>
    </source>
</evidence>
<dbReference type="Gene3D" id="3.40.50.2020">
    <property type="match status" value="1"/>
</dbReference>
<proteinExistence type="inferred from homology"/>
<dbReference type="InterPro" id="IPR000836">
    <property type="entry name" value="PRTase_dom"/>
</dbReference>
<dbReference type="AlphaFoldDB" id="A0A928UTI3"/>